<evidence type="ECO:0000259" key="5">
    <source>
        <dbReference type="Pfam" id="PF00501"/>
    </source>
</evidence>
<dbReference type="GO" id="GO:0006633">
    <property type="term" value="P:fatty acid biosynthetic process"/>
    <property type="evidence" value="ECO:0007669"/>
    <property type="project" value="TreeGrafter"/>
</dbReference>
<dbReference type="InterPro" id="IPR040097">
    <property type="entry name" value="FAAL/FAAC"/>
</dbReference>
<dbReference type="PANTHER" id="PTHR22754:SF32">
    <property type="entry name" value="DISCO-INTERACTING PROTEIN 2"/>
    <property type="match status" value="1"/>
</dbReference>
<accession>A0A1T4QZY8</accession>
<feature type="domain" description="AMP-dependent synthetase/ligase" evidence="5">
    <location>
        <begin position="34"/>
        <end position="408"/>
    </location>
</feature>
<dbReference type="Pfam" id="PF00501">
    <property type="entry name" value="AMP-binding"/>
    <property type="match status" value="1"/>
</dbReference>
<dbReference type="OrthoDB" id="3671040at2"/>
<dbReference type="STRING" id="1122192.SAMN02745673_02400"/>
<keyword evidence="7" id="KW-1185">Reference proteome</keyword>
<keyword evidence="2 6" id="KW-0436">Ligase</keyword>
<dbReference type="InterPro" id="IPR000873">
    <property type="entry name" value="AMP-dep_synth/lig_dom"/>
</dbReference>
<evidence type="ECO:0000256" key="2">
    <source>
        <dbReference type="ARBA" id="ARBA00022598"/>
    </source>
</evidence>
<dbReference type="EMBL" id="FUWS01000006">
    <property type="protein sequence ID" value="SKA09205.1"/>
    <property type="molecule type" value="Genomic_DNA"/>
</dbReference>
<protein>
    <submittedName>
        <fullName evidence="6">Acyl-CoA synthetase (AMP-forming)/AMP-acid ligase II</fullName>
    </submittedName>
</protein>
<dbReference type="InterPro" id="IPR042099">
    <property type="entry name" value="ANL_N_sf"/>
</dbReference>
<keyword evidence="3" id="KW-0276">Fatty acid metabolism</keyword>
<keyword evidence="4" id="KW-0443">Lipid metabolism</keyword>
<evidence type="ECO:0000313" key="7">
    <source>
        <dbReference type="Proteomes" id="UP000190637"/>
    </source>
</evidence>
<dbReference type="PROSITE" id="PS00455">
    <property type="entry name" value="AMP_BINDING"/>
    <property type="match status" value="1"/>
</dbReference>
<dbReference type="CDD" id="cd05931">
    <property type="entry name" value="FAAL"/>
    <property type="match status" value="1"/>
</dbReference>
<comment type="similarity">
    <text evidence="1">Belongs to the ATP-dependent AMP-binding enzyme family.</text>
</comment>
<dbReference type="GO" id="GO:0071766">
    <property type="term" value="P:Actinobacterium-type cell wall biogenesis"/>
    <property type="evidence" value="ECO:0007669"/>
    <property type="project" value="UniProtKB-ARBA"/>
</dbReference>
<reference evidence="6 7" key="1">
    <citation type="submission" date="2017-02" db="EMBL/GenBank/DDBJ databases">
        <authorList>
            <person name="Peterson S.W."/>
        </authorList>
    </citation>
    <scope>NUCLEOTIDE SEQUENCE [LARGE SCALE GENOMIC DNA]</scope>
    <source>
        <strain evidence="6 7">DSM 45154</strain>
    </source>
</reference>
<dbReference type="InterPro" id="IPR020845">
    <property type="entry name" value="AMP-binding_CS"/>
</dbReference>
<dbReference type="Gene3D" id="3.30.300.30">
    <property type="match status" value="1"/>
</dbReference>
<dbReference type="AlphaFoldDB" id="A0A1T4QZY8"/>
<sequence>MPSSFTGHVLDVVERHGETRSYTFLRESSGGLVEDTLTYAGLDLRARELGALLSESPGAGSRALLLYPAGLGFLEAFLGCLYSGVVAVPIPLPTNRASLDRVAGVIADCSAEIVLTDSTCHDDVVERLAQSPPPGGPVPVVATDRLGAGRAGAWRMPALGPDSIAFLQYTSGSTSAPKGVMVTHANLLANEQSLLHITGLTDQGGMAGWLPHFHDMGLIGMLLNPLYAGADCAYLSPLGFMKHPFRWLEAITRLRATCTVAPDFAYGLTANRVTDEELERLDLSSLRSAINGAEPVRARTLRAFTRRFAPVGFRQEAFQPSYGLAEATLLVAGPSLEEEPVIKEFAPAGLEAGEARETAPGTGLALVACGRPVDLDVRIVDPQTHVELADTIVGEIWVRGGSVAAGYWNAPEKTARTFQATLVGENGAWLRTGDLGFYEDGRLFIAGRVDDMIIVNGRNFHPQDLEDAAQGVHPAFTAQPAAAFAVEAGSRTHIILVQEIRRGMARDTTIEELAERLRATLSSSFGLSRVGVCLVAGGVPRTTSGKVQRRRARALFLESRYRVFATALDDTVEALVRAQRSEDDGTARVPAEVR</sequence>
<evidence type="ECO:0000256" key="4">
    <source>
        <dbReference type="ARBA" id="ARBA00023098"/>
    </source>
</evidence>
<dbReference type="RefSeq" id="WP_078761741.1">
    <property type="nucleotide sequence ID" value="NZ_FUWS01000006.1"/>
</dbReference>
<dbReference type="FunFam" id="3.40.50.12780:FF:000013">
    <property type="entry name" value="Long-chain-fatty-acid--AMP ligase FadD32"/>
    <property type="match status" value="1"/>
</dbReference>
<proteinExistence type="inferred from homology"/>
<dbReference type="Proteomes" id="UP000190637">
    <property type="component" value="Unassembled WGS sequence"/>
</dbReference>
<dbReference type="GO" id="GO:0005886">
    <property type="term" value="C:plasma membrane"/>
    <property type="evidence" value="ECO:0007669"/>
    <property type="project" value="TreeGrafter"/>
</dbReference>
<dbReference type="Gene3D" id="3.40.50.12780">
    <property type="entry name" value="N-terminal domain of ligase-like"/>
    <property type="match status" value="1"/>
</dbReference>
<name>A0A1T4QZY8_9ACTN</name>
<organism evidence="6 7">
    <name type="scientific">Marinactinospora thermotolerans DSM 45154</name>
    <dbReference type="NCBI Taxonomy" id="1122192"/>
    <lineage>
        <taxon>Bacteria</taxon>
        <taxon>Bacillati</taxon>
        <taxon>Actinomycetota</taxon>
        <taxon>Actinomycetes</taxon>
        <taxon>Streptosporangiales</taxon>
        <taxon>Nocardiopsidaceae</taxon>
        <taxon>Marinactinospora</taxon>
    </lineage>
</organism>
<dbReference type="PANTHER" id="PTHR22754">
    <property type="entry name" value="DISCO-INTERACTING PROTEIN 2 DIP2 -RELATED"/>
    <property type="match status" value="1"/>
</dbReference>
<evidence type="ECO:0000256" key="1">
    <source>
        <dbReference type="ARBA" id="ARBA00006432"/>
    </source>
</evidence>
<dbReference type="GO" id="GO:0016874">
    <property type="term" value="F:ligase activity"/>
    <property type="evidence" value="ECO:0007669"/>
    <property type="project" value="UniProtKB-KW"/>
</dbReference>
<evidence type="ECO:0000256" key="3">
    <source>
        <dbReference type="ARBA" id="ARBA00022832"/>
    </source>
</evidence>
<gene>
    <name evidence="6" type="ORF">SAMN02745673_02400</name>
</gene>
<dbReference type="SUPFAM" id="SSF56801">
    <property type="entry name" value="Acetyl-CoA synthetase-like"/>
    <property type="match status" value="1"/>
</dbReference>
<dbReference type="InterPro" id="IPR045851">
    <property type="entry name" value="AMP-bd_C_sf"/>
</dbReference>
<evidence type="ECO:0000313" key="6">
    <source>
        <dbReference type="EMBL" id="SKA09205.1"/>
    </source>
</evidence>
<dbReference type="GO" id="GO:0070566">
    <property type="term" value="F:adenylyltransferase activity"/>
    <property type="evidence" value="ECO:0007669"/>
    <property type="project" value="TreeGrafter"/>
</dbReference>